<evidence type="ECO:0000313" key="1">
    <source>
        <dbReference type="EMBL" id="KAG5582634.1"/>
    </source>
</evidence>
<protein>
    <submittedName>
        <fullName evidence="1">Uncharacterized protein</fullName>
    </submittedName>
</protein>
<gene>
    <name evidence="1" type="ORF">H5410_053261</name>
</gene>
<dbReference type="AlphaFoldDB" id="A0A9J5X3X7"/>
<keyword evidence="2" id="KW-1185">Reference proteome</keyword>
<dbReference type="EMBL" id="JACXVP010000010">
    <property type="protein sequence ID" value="KAG5582634.1"/>
    <property type="molecule type" value="Genomic_DNA"/>
</dbReference>
<evidence type="ECO:0000313" key="2">
    <source>
        <dbReference type="Proteomes" id="UP000824120"/>
    </source>
</evidence>
<organism evidence="1 2">
    <name type="scientific">Solanum commersonii</name>
    <name type="common">Commerson's wild potato</name>
    <name type="synonym">Commerson's nightshade</name>
    <dbReference type="NCBI Taxonomy" id="4109"/>
    <lineage>
        <taxon>Eukaryota</taxon>
        <taxon>Viridiplantae</taxon>
        <taxon>Streptophyta</taxon>
        <taxon>Embryophyta</taxon>
        <taxon>Tracheophyta</taxon>
        <taxon>Spermatophyta</taxon>
        <taxon>Magnoliopsida</taxon>
        <taxon>eudicotyledons</taxon>
        <taxon>Gunneridae</taxon>
        <taxon>Pentapetalae</taxon>
        <taxon>asterids</taxon>
        <taxon>lamiids</taxon>
        <taxon>Solanales</taxon>
        <taxon>Solanaceae</taxon>
        <taxon>Solanoideae</taxon>
        <taxon>Solaneae</taxon>
        <taxon>Solanum</taxon>
    </lineage>
</organism>
<accession>A0A9J5X3X7</accession>
<name>A0A9J5X3X7_SOLCO</name>
<proteinExistence type="predicted"/>
<sequence>MRPAKCSAPCTFFFQSVHFLLPIESKHLAAKRDNKFTIHGIGKETELNSFRDSDASIHSESSTEPRCVHALLSADLHSTTLFLISLFNSTHSGAHLFLERILYKVSSAGSA</sequence>
<dbReference type="Proteomes" id="UP000824120">
    <property type="component" value="Chromosome 10"/>
</dbReference>
<comment type="caution">
    <text evidence="1">The sequence shown here is derived from an EMBL/GenBank/DDBJ whole genome shotgun (WGS) entry which is preliminary data.</text>
</comment>
<reference evidence="1 2" key="1">
    <citation type="submission" date="2020-09" db="EMBL/GenBank/DDBJ databases">
        <title>De no assembly of potato wild relative species, Solanum commersonii.</title>
        <authorList>
            <person name="Cho K."/>
        </authorList>
    </citation>
    <scope>NUCLEOTIDE SEQUENCE [LARGE SCALE GENOMIC DNA]</scope>
    <source>
        <strain evidence="1">LZ3.2</strain>
        <tissue evidence="1">Leaf</tissue>
    </source>
</reference>